<evidence type="ECO:0000313" key="3">
    <source>
        <dbReference type="EMBL" id="KAL0640232.1"/>
    </source>
</evidence>
<dbReference type="PANTHER" id="PTHR22959:SF0">
    <property type="entry name" value="PARTNER OF Y14 AND MAGO"/>
    <property type="match status" value="1"/>
</dbReference>
<feature type="region of interest" description="Disordered" evidence="1">
    <location>
        <begin position="1"/>
        <end position="126"/>
    </location>
</feature>
<feature type="compositionally biased region" description="Basic and acidic residues" evidence="1">
    <location>
        <begin position="176"/>
        <end position="191"/>
    </location>
</feature>
<feature type="compositionally biased region" description="Basic and acidic residues" evidence="1">
    <location>
        <begin position="210"/>
        <end position="225"/>
    </location>
</feature>
<organism evidence="3 4">
    <name type="scientific">Discina gigas</name>
    <dbReference type="NCBI Taxonomy" id="1032678"/>
    <lineage>
        <taxon>Eukaryota</taxon>
        <taxon>Fungi</taxon>
        <taxon>Dikarya</taxon>
        <taxon>Ascomycota</taxon>
        <taxon>Pezizomycotina</taxon>
        <taxon>Pezizomycetes</taxon>
        <taxon>Pezizales</taxon>
        <taxon>Discinaceae</taxon>
        <taxon>Discina</taxon>
    </lineage>
</organism>
<sequence length="272" mass="30195">MPVTPANPARPTTPSKAGITRNADGQQIIPASLRPDGTTRREIKVRPGYRPPEDVEVYKNRTAEAWKSRGSGGIPGAGSASDSDRKNTTANSNSAKRRAARKKAKEKDGERDDDEEDVEKEVKEVKQVKQVKEVKEVKGVKGVGRVEVKEVEVKEVKEVDEVKSLKEVKEAKEAKEVNEAKEAKMEVKTEGETEVVMEVPLAPTDQVASPEREPEQTQEEKEKQAKGLKKKIRQTTDLKNRQEGGETLNPDQLEKVSKLDELVRQLNSLGLK</sequence>
<feature type="compositionally biased region" description="Basic and acidic residues" evidence="1">
    <location>
        <begin position="234"/>
        <end position="244"/>
    </location>
</feature>
<dbReference type="SUPFAM" id="SSF101931">
    <property type="entry name" value="Pym (Within the bgcn gene intron protein, WIBG), N-terminal domain"/>
    <property type="match status" value="1"/>
</dbReference>
<name>A0ABR3GWA0_9PEZI</name>
<keyword evidence="4" id="KW-1185">Reference proteome</keyword>
<accession>A0ABR3GWA0</accession>
<dbReference type="InterPro" id="IPR036348">
    <property type="entry name" value="WIBG_N_sf"/>
</dbReference>
<dbReference type="Proteomes" id="UP001447188">
    <property type="component" value="Unassembled WGS sequence"/>
</dbReference>
<dbReference type="InterPro" id="IPR039333">
    <property type="entry name" value="PYM1"/>
</dbReference>
<dbReference type="SMART" id="SM01273">
    <property type="entry name" value="Mago-bind"/>
    <property type="match status" value="1"/>
</dbReference>
<feature type="domain" description="WIBG Mago-binding" evidence="2">
    <location>
        <begin position="25"/>
        <end position="51"/>
    </location>
</feature>
<evidence type="ECO:0000313" key="4">
    <source>
        <dbReference type="Proteomes" id="UP001447188"/>
    </source>
</evidence>
<feature type="compositionally biased region" description="Basic residues" evidence="1">
    <location>
        <begin position="95"/>
        <end position="104"/>
    </location>
</feature>
<feature type="region of interest" description="Disordered" evidence="1">
    <location>
        <begin position="176"/>
        <end position="253"/>
    </location>
</feature>
<dbReference type="Pfam" id="PF09282">
    <property type="entry name" value="Mago-bind"/>
    <property type="match status" value="1"/>
</dbReference>
<reference evidence="3 4" key="1">
    <citation type="submission" date="2024-02" db="EMBL/GenBank/DDBJ databases">
        <title>Discinaceae phylogenomics.</title>
        <authorList>
            <person name="Dirks A.C."/>
            <person name="James T.Y."/>
        </authorList>
    </citation>
    <scope>NUCLEOTIDE SEQUENCE [LARGE SCALE GENOMIC DNA]</scope>
    <source>
        <strain evidence="3 4">ACD0624</strain>
    </source>
</reference>
<comment type="caution">
    <text evidence="3">The sequence shown here is derived from an EMBL/GenBank/DDBJ whole genome shotgun (WGS) entry which is preliminary data.</text>
</comment>
<evidence type="ECO:0000256" key="1">
    <source>
        <dbReference type="SAM" id="MobiDB-lite"/>
    </source>
</evidence>
<dbReference type="PANTHER" id="PTHR22959">
    <property type="entry name" value="PYM PROTEIN"/>
    <property type="match status" value="1"/>
</dbReference>
<protein>
    <recommendedName>
        <fullName evidence="2">WIBG Mago-binding domain-containing protein</fullName>
    </recommendedName>
</protein>
<proteinExistence type="predicted"/>
<dbReference type="EMBL" id="JBBBZM010000005">
    <property type="protein sequence ID" value="KAL0640232.1"/>
    <property type="molecule type" value="Genomic_DNA"/>
</dbReference>
<dbReference type="InterPro" id="IPR015362">
    <property type="entry name" value="WIBG_mago-bd"/>
</dbReference>
<evidence type="ECO:0000259" key="2">
    <source>
        <dbReference type="SMART" id="SM01273"/>
    </source>
</evidence>
<feature type="compositionally biased region" description="Basic and acidic residues" evidence="1">
    <location>
        <begin position="37"/>
        <end position="67"/>
    </location>
</feature>
<gene>
    <name evidence="3" type="ORF">Q9L58_000790</name>
</gene>